<keyword evidence="1" id="KW-1133">Transmembrane helix</keyword>
<dbReference type="EMBL" id="JBFAQK010000031">
    <property type="protein sequence ID" value="MEV4683401.1"/>
    <property type="molecule type" value="Genomic_DNA"/>
</dbReference>
<feature type="transmembrane region" description="Helical" evidence="1">
    <location>
        <begin position="255"/>
        <end position="273"/>
    </location>
</feature>
<feature type="transmembrane region" description="Helical" evidence="1">
    <location>
        <begin position="167"/>
        <end position="188"/>
    </location>
</feature>
<reference evidence="2 3" key="1">
    <citation type="submission" date="2024-06" db="EMBL/GenBank/DDBJ databases">
        <title>The Natural Products Discovery Center: Release of the First 8490 Sequenced Strains for Exploring Actinobacteria Biosynthetic Diversity.</title>
        <authorList>
            <person name="Kalkreuter E."/>
            <person name="Kautsar S.A."/>
            <person name="Yang D."/>
            <person name="Bader C.D."/>
            <person name="Teijaro C.N."/>
            <person name="Fluegel L."/>
            <person name="Davis C.M."/>
            <person name="Simpson J.R."/>
            <person name="Lauterbach L."/>
            <person name="Steele A.D."/>
            <person name="Gui C."/>
            <person name="Meng S."/>
            <person name="Li G."/>
            <person name="Viehrig K."/>
            <person name="Ye F."/>
            <person name="Su P."/>
            <person name="Kiefer A.F."/>
            <person name="Nichols A."/>
            <person name="Cepeda A.J."/>
            <person name="Yan W."/>
            <person name="Fan B."/>
            <person name="Jiang Y."/>
            <person name="Adhikari A."/>
            <person name="Zheng C.-J."/>
            <person name="Schuster L."/>
            <person name="Cowan T.M."/>
            <person name="Smanski M.J."/>
            <person name="Chevrette M.G."/>
            <person name="De Carvalho L.P.S."/>
            <person name="Shen B."/>
        </authorList>
    </citation>
    <scope>NUCLEOTIDE SEQUENCE [LARGE SCALE GENOMIC DNA]</scope>
    <source>
        <strain evidence="2 3">NPDC049344</strain>
    </source>
</reference>
<evidence type="ECO:0000256" key="1">
    <source>
        <dbReference type="SAM" id="Phobius"/>
    </source>
</evidence>
<protein>
    <submittedName>
        <fullName evidence="2">ABC transporter permease</fullName>
    </submittedName>
</protein>
<evidence type="ECO:0000313" key="2">
    <source>
        <dbReference type="EMBL" id="MEV4683401.1"/>
    </source>
</evidence>
<organism evidence="2 3">
    <name type="scientific">Streptomyces kurssanovii</name>
    <dbReference type="NCBI Taxonomy" id="67312"/>
    <lineage>
        <taxon>Bacteria</taxon>
        <taxon>Bacillati</taxon>
        <taxon>Actinomycetota</taxon>
        <taxon>Actinomycetes</taxon>
        <taxon>Kitasatosporales</taxon>
        <taxon>Streptomycetaceae</taxon>
        <taxon>Streptomyces</taxon>
    </lineage>
</organism>
<keyword evidence="1" id="KW-0812">Transmembrane</keyword>
<feature type="transmembrane region" description="Helical" evidence="1">
    <location>
        <begin position="127"/>
        <end position="147"/>
    </location>
</feature>
<accession>A0ABV3HXU0</accession>
<keyword evidence="3" id="KW-1185">Reference proteome</keyword>
<sequence>MTTALAPHTAEPRARFLDLAAAEWLKLWSLRSTGWSLLVAALAVLAFNAGKAWDNVRYWPDEAGYAEKFIADGIPLMHAFTTDAGTVMMLATGAFGALAVTGEYSTGLIRTTFAAVPARRSVMAAKVCVVAAVMTVFGAVVAAVSFAATQAILSTEDAGVSLDHPGAPRLVVASALLAPVAALVGAALGTLIRHGAGAVVGSVLVLLLLPLVLGEDRHWSAVLAHATPYVAWMRLGDSQYDPGAVPYPWTAGGAWTVYALWALAAAAVAVVTVHRRDQ</sequence>
<feature type="transmembrane region" description="Helical" evidence="1">
    <location>
        <begin position="195"/>
        <end position="213"/>
    </location>
</feature>
<evidence type="ECO:0000313" key="3">
    <source>
        <dbReference type="Proteomes" id="UP001552521"/>
    </source>
</evidence>
<dbReference type="RefSeq" id="WP_364596841.1">
    <property type="nucleotide sequence ID" value="NZ_JBFAQK010000031.1"/>
</dbReference>
<name>A0ABV3HXU0_9ACTN</name>
<dbReference type="Proteomes" id="UP001552521">
    <property type="component" value="Unassembled WGS sequence"/>
</dbReference>
<comment type="caution">
    <text evidence="2">The sequence shown here is derived from an EMBL/GenBank/DDBJ whole genome shotgun (WGS) entry which is preliminary data.</text>
</comment>
<keyword evidence="1" id="KW-0472">Membrane</keyword>
<feature type="transmembrane region" description="Helical" evidence="1">
    <location>
        <begin position="33"/>
        <end position="50"/>
    </location>
</feature>
<proteinExistence type="predicted"/>
<gene>
    <name evidence="2" type="ORF">AB0K36_21760</name>
</gene>